<evidence type="ECO:0000313" key="3">
    <source>
        <dbReference type="Proteomes" id="UP000002669"/>
    </source>
</evidence>
<dbReference type="AlphaFoldDB" id="E4UY11"/>
<sequence length="174" mass="19347">MEALPVIAFSLGCNTFDASFCYGYVFVHRLSSTSANIADQTQSVKKTLTCAALILVRSCLMPILIFTITYGAVFPASDMAAGGNYNLHFLSAHFRRDLIPDSRLINSSFFDHPVPLYSLRPSTPMSLYLPQAGFLWSDHLVWNQDYGVFDTLPAYEKDIKRARPDIGTEPQPAS</sequence>
<keyword evidence="3" id="KW-1185">Reference proteome</keyword>
<reference evidence="3" key="1">
    <citation type="journal article" date="2012" name="MBio">
        <title>Comparative genome analysis of Trichophyton rubrum and related dermatophytes reveals candidate genes involved in infection.</title>
        <authorList>
            <person name="Martinez D.A."/>
            <person name="Oliver B.G."/>
            <person name="Graeser Y."/>
            <person name="Goldberg J.M."/>
            <person name="Li W."/>
            <person name="Martinez-Rossi N.M."/>
            <person name="Monod M."/>
            <person name="Shelest E."/>
            <person name="Barton R.C."/>
            <person name="Birch E."/>
            <person name="Brakhage A.A."/>
            <person name="Chen Z."/>
            <person name="Gurr S.J."/>
            <person name="Heiman D."/>
            <person name="Heitman J."/>
            <person name="Kosti I."/>
            <person name="Rossi A."/>
            <person name="Saif S."/>
            <person name="Samalova M."/>
            <person name="Saunders C.W."/>
            <person name="Shea T."/>
            <person name="Summerbell R.C."/>
            <person name="Xu J."/>
            <person name="Young S."/>
            <person name="Zeng Q."/>
            <person name="Birren B.W."/>
            <person name="Cuomo C.A."/>
            <person name="White T.C."/>
        </authorList>
    </citation>
    <scope>NUCLEOTIDE SEQUENCE [LARGE SCALE GENOMIC DNA]</scope>
    <source>
        <strain evidence="3">ATCC MYA-4604 / CBS 118893</strain>
    </source>
</reference>
<dbReference type="Proteomes" id="UP000002669">
    <property type="component" value="Unassembled WGS sequence"/>
</dbReference>
<feature type="transmembrane region" description="Helical" evidence="1">
    <location>
        <begin position="48"/>
        <end position="73"/>
    </location>
</feature>
<dbReference type="RefSeq" id="XP_003172415.1">
    <property type="nucleotide sequence ID" value="XM_003172367.1"/>
</dbReference>
<feature type="transmembrane region" description="Helical" evidence="1">
    <location>
        <begin position="6"/>
        <end position="27"/>
    </location>
</feature>
<dbReference type="OrthoDB" id="4525776at2759"/>
<proteinExistence type="predicted"/>
<dbReference type="InParanoid" id="E4UY11"/>
<accession>E4UY11</accession>
<keyword evidence="1" id="KW-1133">Transmembrane helix</keyword>
<evidence type="ECO:0000313" key="2">
    <source>
        <dbReference type="EMBL" id="EFR02004.1"/>
    </source>
</evidence>
<organism evidence="3">
    <name type="scientific">Arthroderma gypseum (strain ATCC MYA-4604 / CBS 118893)</name>
    <name type="common">Microsporum gypseum</name>
    <dbReference type="NCBI Taxonomy" id="535722"/>
    <lineage>
        <taxon>Eukaryota</taxon>
        <taxon>Fungi</taxon>
        <taxon>Dikarya</taxon>
        <taxon>Ascomycota</taxon>
        <taxon>Pezizomycotina</taxon>
        <taxon>Eurotiomycetes</taxon>
        <taxon>Eurotiomycetidae</taxon>
        <taxon>Onygenales</taxon>
        <taxon>Arthrodermataceae</taxon>
        <taxon>Nannizzia</taxon>
    </lineage>
</organism>
<dbReference type="VEuPathDB" id="FungiDB:MGYG_05007"/>
<dbReference type="EMBL" id="DS989825">
    <property type="protein sequence ID" value="EFR02004.1"/>
    <property type="molecule type" value="Genomic_DNA"/>
</dbReference>
<dbReference type="GeneID" id="10027684"/>
<evidence type="ECO:0000256" key="1">
    <source>
        <dbReference type="SAM" id="Phobius"/>
    </source>
</evidence>
<keyword evidence="1" id="KW-0812">Transmembrane</keyword>
<dbReference type="HOGENOM" id="CLU_1539646_0_0_1"/>
<protein>
    <submittedName>
        <fullName evidence="2">Uncharacterized protein</fullName>
    </submittedName>
</protein>
<gene>
    <name evidence="2" type="ORF">MGYG_05007</name>
</gene>
<keyword evidence="1" id="KW-0472">Membrane</keyword>
<name>E4UY11_ARTGP</name>